<evidence type="ECO:0000259" key="9">
    <source>
        <dbReference type="PROSITE" id="PS50071"/>
    </source>
</evidence>
<feature type="region of interest" description="Disordered" evidence="8">
    <location>
        <begin position="66"/>
        <end position="91"/>
    </location>
</feature>
<evidence type="ECO:0000256" key="8">
    <source>
        <dbReference type="SAM" id="MobiDB-lite"/>
    </source>
</evidence>
<protein>
    <recommendedName>
        <fullName evidence="5">Homeobox protein unplugged</fullName>
    </recommendedName>
</protein>
<dbReference type="SMART" id="SM00389">
    <property type="entry name" value="HOX"/>
    <property type="match status" value="1"/>
</dbReference>
<dbReference type="InterPro" id="IPR001356">
    <property type="entry name" value="HD"/>
</dbReference>
<dbReference type="EMBL" id="LT560248">
    <property type="protein sequence ID" value="SAP35447.1"/>
    <property type="molecule type" value="mRNA"/>
</dbReference>
<evidence type="ECO:0000256" key="3">
    <source>
        <dbReference type="ARBA" id="ARBA00023155"/>
    </source>
</evidence>
<dbReference type="SUPFAM" id="SSF46689">
    <property type="entry name" value="Homeodomain-like"/>
    <property type="match status" value="1"/>
</dbReference>
<dbReference type="GO" id="GO:0000981">
    <property type="term" value="F:DNA-binding transcription factor activity, RNA polymerase II-specific"/>
    <property type="evidence" value="ECO:0007669"/>
    <property type="project" value="InterPro"/>
</dbReference>
<dbReference type="Pfam" id="PF00046">
    <property type="entry name" value="Homeodomain"/>
    <property type="match status" value="1"/>
</dbReference>
<dbReference type="PANTHER" id="PTHR24334:SF0">
    <property type="entry name" value="HOMEOBOX PROTEIN UNPLUGGED"/>
    <property type="match status" value="1"/>
</dbReference>
<dbReference type="PROSITE" id="PS00027">
    <property type="entry name" value="HOMEOBOX_1"/>
    <property type="match status" value="1"/>
</dbReference>
<dbReference type="Gene3D" id="1.10.10.60">
    <property type="entry name" value="Homeodomain-like"/>
    <property type="match status" value="1"/>
</dbReference>
<feature type="region of interest" description="Disordered" evidence="8">
    <location>
        <begin position="121"/>
        <end position="254"/>
    </location>
</feature>
<proteinExistence type="evidence at transcript level"/>
<feature type="non-terminal residue" evidence="10">
    <location>
        <position position="354"/>
    </location>
</feature>
<keyword evidence="2 6" id="KW-0238">DNA-binding</keyword>
<evidence type="ECO:0000313" key="10">
    <source>
        <dbReference type="EMBL" id="SAP35447.1"/>
    </source>
</evidence>
<dbReference type="PRINTS" id="PR00024">
    <property type="entry name" value="HOMEOBOX"/>
</dbReference>
<dbReference type="GO" id="GO:0005634">
    <property type="term" value="C:nucleus"/>
    <property type="evidence" value="ECO:0007669"/>
    <property type="project" value="UniProtKB-SubCell"/>
</dbReference>
<feature type="non-terminal residue" evidence="10">
    <location>
        <position position="1"/>
    </location>
</feature>
<feature type="compositionally biased region" description="Basic and acidic residues" evidence="8">
    <location>
        <begin position="186"/>
        <end position="196"/>
    </location>
</feature>
<dbReference type="GO" id="GO:0000977">
    <property type="term" value="F:RNA polymerase II transcription regulatory region sequence-specific DNA binding"/>
    <property type="evidence" value="ECO:0007669"/>
    <property type="project" value="TreeGrafter"/>
</dbReference>
<name>A0A1C3H845_NARAN</name>
<evidence type="ECO:0000256" key="1">
    <source>
        <dbReference type="ARBA" id="ARBA00004123"/>
    </source>
</evidence>
<feature type="compositionally biased region" description="Low complexity" evidence="8">
    <location>
        <begin position="121"/>
        <end position="132"/>
    </location>
</feature>
<reference evidence="10" key="1">
    <citation type="submission" date="2016-03" db="EMBL/GenBank/DDBJ databases">
        <title>Onychophoran segmentation.</title>
        <authorList>
            <person name="Janssen R."/>
        </authorList>
    </citation>
    <scope>NUCLEOTIDE SEQUENCE</scope>
    <source>
        <tissue evidence="10">Embryonic</tissue>
    </source>
</reference>
<comment type="subcellular location">
    <subcellularLocation>
        <location evidence="1 6 7">Nucleus</location>
    </subcellularLocation>
</comment>
<dbReference type="PANTHER" id="PTHR24334">
    <property type="entry name" value="HOMEOBOX PROTEIN GBX"/>
    <property type="match status" value="1"/>
</dbReference>
<evidence type="ECO:0000256" key="7">
    <source>
        <dbReference type="RuleBase" id="RU000682"/>
    </source>
</evidence>
<keyword evidence="4 6" id="KW-0539">Nucleus</keyword>
<gene>
    <name evidence="10" type="primary">unplugged</name>
</gene>
<evidence type="ECO:0000256" key="2">
    <source>
        <dbReference type="ARBA" id="ARBA00023125"/>
    </source>
</evidence>
<evidence type="ECO:0000256" key="4">
    <source>
        <dbReference type="ARBA" id="ARBA00023242"/>
    </source>
</evidence>
<dbReference type="GO" id="GO:0051960">
    <property type="term" value="P:regulation of nervous system development"/>
    <property type="evidence" value="ECO:0007669"/>
    <property type="project" value="TreeGrafter"/>
</dbReference>
<feature type="region of interest" description="Disordered" evidence="8">
    <location>
        <begin position="1"/>
        <end position="23"/>
    </location>
</feature>
<feature type="domain" description="Homeobox" evidence="9">
    <location>
        <begin position="248"/>
        <end position="308"/>
    </location>
</feature>
<dbReference type="InterPro" id="IPR009057">
    <property type="entry name" value="Homeodomain-like_sf"/>
</dbReference>
<dbReference type="InterPro" id="IPR020479">
    <property type="entry name" value="HD_metazoa"/>
</dbReference>
<evidence type="ECO:0000256" key="6">
    <source>
        <dbReference type="PROSITE-ProRule" id="PRU00108"/>
    </source>
</evidence>
<sequence length="354" mass="38000">PAPFSIDSLMSSSGPSSGSLSSSAAPTSYLNLPPLLYNGYMFVPGGSSSANAFQLAAFGHAVAGACASGRPRSSRQVPYGSHGHHQGGLQAPLPAHLASSLCSSMQAHGHHHHHHVGFGHVLQQQQQQQQLVSRSMARPLARTPPSPVTDGDSRRSSTSPGSRFKRSRELASPFSDKYTSSPSGVEQDHEGRDRSESPLADDASDCPESPLSLSPTSGMGQGSGPLSDDSGTGKTTDKERPGSGAGGGKNRRRRTAFTSEQLLELEKEFHSKKYLSLTERSQIATSLKLSEVQVKIWFQNRRAKWKRVKAGLVGGRSPGNPNAPKIIVPIPVHVNRFAIRSQHQQIEKHQFIRT</sequence>
<feature type="compositionally biased region" description="Low complexity" evidence="8">
    <location>
        <begin position="8"/>
        <end position="23"/>
    </location>
</feature>
<dbReference type="FunFam" id="1.10.10.60:FF:000360">
    <property type="entry name" value="Gastrulation brain homeobox"/>
    <property type="match status" value="1"/>
</dbReference>
<dbReference type="InterPro" id="IPR017970">
    <property type="entry name" value="Homeobox_CS"/>
</dbReference>
<dbReference type="AlphaFoldDB" id="A0A1C3H845"/>
<keyword evidence="3 6" id="KW-0371">Homeobox</keyword>
<accession>A0A1C3H845</accession>
<dbReference type="PROSITE" id="PS50071">
    <property type="entry name" value="HOMEOBOX_2"/>
    <property type="match status" value="1"/>
</dbReference>
<organism evidence="10">
    <name type="scientific">Narceus annularis</name>
    <name type="common">Millipede</name>
    <dbReference type="NCBI Taxonomy" id="174156"/>
    <lineage>
        <taxon>Eukaryota</taxon>
        <taxon>Metazoa</taxon>
        <taxon>Ecdysozoa</taxon>
        <taxon>Arthropoda</taxon>
        <taxon>Myriapoda</taxon>
        <taxon>Diplopoda</taxon>
        <taxon>Helminthomorpha</taxon>
        <taxon>Spirobolidae</taxon>
        <taxon>Narceus</taxon>
    </lineage>
</organism>
<dbReference type="InterPro" id="IPR042982">
    <property type="entry name" value="GBX-1/2"/>
</dbReference>
<dbReference type="CDD" id="cd00086">
    <property type="entry name" value="homeodomain"/>
    <property type="match status" value="1"/>
</dbReference>
<feature type="DNA-binding region" description="Homeobox" evidence="6">
    <location>
        <begin position="250"/>
        <end position="309"/>
    </location>
</feature>
<evidence type="ECO:0000256" key="5">
    <source>
        <dbReference type="ARBA" id="ARBA00068822"/>
    </source>
</evidence>